<name>A0A2S0N6F4_9BURK</name>
<dbReference type="OrthoDB" id="9811542at2"/>
<evidence type="ECO:0000259" key="1">
    <source>
        <dbReference type="Pfam" id="PF00149"/>
    </source>
</evidence>
<protein>
    <submittedName>
        <fullName evidence="3">Uncharacterized protein</fullName>
    </submittedName>
</protein>
<keyword evidence="3" id="KW-0614">Plasmid</keyword>
<accession>A0A2S0N6F4</accession>
<dbReference type="PANTHER" id="PTHR31302">
    <property type="entry name" value="TRANSMEMBRANE PROTEIN WITH METALLOPHOSPHOESTERASE DOMAIN-RELATED"/>
    <property type="match status" value="1"/>
</dbReference>
<geneLocation type="plasmid" evidence="3 4">
    <name>unnamed2</name>
</geneLocation>
<dbReference type="SUPFAM" id="SSF56300">
    <property type="entry name" value="Metallo-dependent phosphatases"/>
    <property type="match status" value="1"/>
</dbReference>
<dbReference type="Proteomes" id="UP000239326">
    <property type="component" value="Plasmid unnamed2"/>
</dbReference>
<sequence>MRLLHLSDIHFREPACLTARGDRDAPYRTRLEADLLELCNKDGIPVDAILVGGDIAFKGHPDEYKAAKDWLLRVAARCGCEPEGILTVPGNHDIDRAICAAVDVSNAQEAIAKEVGLFNRDRQLSRQLGYAPSAEALFKPLQAYNDFAAQFDCGIFPSYPFWEKDLKLGDGVTLRVYGLTSVLISGLGDRDNAPGRLFLGSAQVVLNPQEDVINLVLSHHPPSWFSDAADAENTINARAPLQFFGHEHDQRCLRPPEFFRFLAGAVNPDREEPRWNPGYNLVDLHVDGEGLTRGVEVRARLRHFQQAPNELFVPLLTQERDEFWRLQLKLPQMPSFAVGWAEMKVVTPPQGGTDIASAVHTAMEAAASEVRPKPRTEADVTEPSTDNLIFRFWQLRGSQMRDIALQLGLITKADLQVAPHERYHSVLKLAKEKGLLAELAKQIEKHEKND</sequence>
<reference evidence="3 4" key="1">
    <citation type="submission" date="2018-03" db="EMBL/GenBank/DDBJ databases">
        <title>Genome sequencing of Simplicispira sp.</title>
        <authorList>
            <person name="Kim S.-J."/>
            <person name="Heo J."/>
            <person name="Kwon S.-W."/>
        </authorList>
    </citation>
    <scope>NUCLEOTIDE SEQUENCE [LARGE SCALE GENOMIC DNA]</scope>
    <source>
        <strain evidence="3 4">SC1-8</strain>
        <plasmid evidence="3 4">unnamed2</plasmid>
    </source>
</reference>
<dbReference type="InterPro" id="IPR029052">
    <property type="entry name" value="Metallo-depent_PP-like"/>
</dbReference>
<dbReference type="Pfam" id="PF19976">
    <property type="entry name" value="GAAD"/>
    <property type="match status" value="1"/>
</dbReference>
<dbReference type="PANTHER" id="PTHR31302:SF0">
    <property type="entry name" value="TRANSMEMBRANE PROTEIN WITH METALLOPHOSPHOESTERASE DOMAIN"/>
    <property type="match status" value="1"/>
</dbReference>
<dbReference type="KEGG" id="simp:C6571_19015"/>
<gene>
    <name evidence="3" type="ORF">C6571_19015</name>
</gene>
<dbReference type="Pfam" id="PF00149">
    <property type="entry name" value="Metallophos"/>
    <property type="match status" value="1"/>
</dbReference>
<evidence type="ECO:0000313" key="4">
    <source>
        <dbReference type="Proteomes" id="UP000239326"/>
    </source>
</evidence>
<dbReference type="EMBL" id="CP027671">
    <property type="protein sequence ID" value="AVO43533.1"/>
    <property type="molecule type" value="Genomic_DNA"/>
</dbReference>
<dbReference type="InterPro" id="IPR004843">
    <property type="entry name" value="Calcineurin-like_PHP"/>
</dbReference>
<dbReference type="InterPro" id="IPR051158">
    <property type="entry name" value="Metallophosphoesterase_sf"/>
</dbReference>
<dbReference type="AlphaFoldDB" id="A0A2S0N6F4"/>
<dbReference type="RefSeq" id="WP_106448475.1">
    <property type="nucleotide sequence ID" value="NZ_CP027671.1"/>
</dbReference>
<feature type="domain" description="Calcineurin-like phosphoesterase" evidence="1">
    <location>
        <begin position="1"/>
        <end position="249"/>
    </location>
</feature>
<dbReference type="InterPro" id="IPR045533">
    <property type="entry name" value="GAAD"/>
</dbReference>
<evidence type="ECO:0000313" key="3">
    <source>
        <dbReference type="EMBL" id="AVO43533.1"/>
    </source>
</evidence>
<feature type="domain" description="GTPase-associated adaptor" evidence="2">
    <location>
        <begin position="385"/>
        <end position="445"/>
    </location>
</feature>
<keyword evidence="4" id="KW-1185">Reference proteome</keyword>
<evidence type="ECO:0000259" key="2">
    <source>
        <dbReference type="Pfam" id="PF19976"/>
    </source>
</evidence>
<organism evidence="3 4">
    <name type="scientific">Simplicispira suum</name>
    <dbReference type="NCBI Taxonomy" id="2109915"/>
    <lineage>
        <taxon>Bacteria</taxon>
        <taxon>Pseudomonadati</taxon>
        <taxon>Pseudomonadota</taxon>
        <taxon>Betaproteobacteria</taxon>
        <taxon>Burkholderiales</taxon>
        <taxon>Comamonadaceae</taxon>
        <taxon>Simplicispira</taxon>
    </lineage>
</organism>
<dbReference type="Gene3D" id="3.60.21.10">
    <property type="match status" value="1"/>
</dbReference>
<proteinExistence type="predicted"/>
<dbReference type="GO" id="GO:0016787">
    <property type="term" value="F:hydrolase activity"/>
    <property type="evidence" value="ECO:0007669"/>
    <property type="project" value="InterPro"/>
</dbReference>